<sequence>VVIYNYIALIKATKVKVNLMSVVVKPLISSVLCGVAAYCAYGISYKILPQRLLHGYSFANITATLIAVVAAIIVYVISMLLIGGLAKDDIIMMPKGEKIAKKLAKYGFIE</sequence>
<proteinExistence type="predicted"/>
<dbReference type="EMBL" id="AJWY01013727">
    <property type="protein sequence ID" value="EKC46084.1"/>
    <property type="molecule type" value="Genomic_DNA"/>
</dbReference>
<accession>K1RRD8</accession>
<feature type="non-terminal residue" evidence="2">
    <location>
        <position position="1"/>
    </location>
</feature>
<comment type="caution">
    <text evidence="2">The sequence shown here is derived from an EMBL/GenBank/DDBJ whole genome shotgun (WGS) entry which is preliminary data.</text>
</comment>
<keyword evidence="1" id="KW-0472">Membrane</keyword>
<name>K1RRD8_9ZZZZ</name>
<dbReference type="AlphaFoldDB" id="K1RRD8"/>
<protein>
    <submittedName>
        <fullName evidence="2">Membrane protein</fullName>
    </submittedName>
</protein>
<gene>
    <name evidence="2" type="ORF">LEA_19981</name>
</gene>
<reference evidence="2" key="1">
    <citation type="journal article" date="2013" name="Environ. Microbiol.">
        <title>Microbiota from the distal guts of lean and obese adolescents exhibit partial functional redundancy besides clear differences in community structure.</title>
        <authorList>
            <person name="Ferrer M."/>
            <person name="Ruiz A."/>
            <person name="Lanza F."/>
            <person name="Haange S.B."/>
            <person name="Oberbach A."/>
            <person name="Till H."/>
            <person name="Bargiela R."/>
            <person name="Campoy C."/>
            <person name="Segura M.T."/>
            <person name="Richter M."/>
            <person name="von Bergen M."/>
            <person name="Seifert J."/>
            <person name="Suarez A."/>
        </authorList>
    </citation>
    <scope>NUCLEOTIDE SEQUENCE</scope>
</reference>
<keyword evidence="1" id="KW-1133">Transmembrane helix</keyword>
<feature type="transmembrane region" description="Helical" evidence="1">
    <location>
        <begin position="63"/>
        <end position="86"/>
    </location>
</feature>
<evidence type="ECO:0000256" key="1">
    <source>
        <dbReference type="SAM" id="Phobius"/>
    </source>
</evidence>
<feature type="transmembrane region" description="Helical" evidence="1">
    <location>
        <begin position="22"/>
        <end position="43"/>
    </location>
</feature>
<organism evidence="2">
    <name type="scientific">human gut metagenome</name>
    <dbReference type="NCBI Taxonomy" id="408170"/>
    <lineage>
        <taxon>unclassified sequences</taxon>
        <taxon>metagenomes</taxon>
        <taxon>organismal metagenomes</taxon>
    </lineage>
</organism>
<keyword evidence="1" id="KW-0812">Transmembrane</keyword>
<evidence type="ECO:0000313" key="2">
    <source>
        <dbReference type="EMBL" id="EKC46084.1"/>
    </source>
</evidence>